<organism evidence="1 2">
    <name type="scientific">Massilia polaris</name>
    <dbReference type="NCBI Taxonomy" id="2728846"/>
    <lineage>
        <taxon>Bacteria</taxon>
        <taxon>Pseudomonadati</taxon>
        <taxon>Pseudomonadota</taxon>
        <taxon>Betaproteobacteria</taxon>
        <taxon>Burkholderiales</taxon>
        <taxon>Oxalobacteraceae</taxon>
        <taxon>Telluria group</taxon>
        <taxon>Massilia</taxon>
    </lineage>
</organism>
<sequence>MTAIRISCAQVTSINQHGFWLQCSGEELYLPFVEFPWFEHATIAQICRVQCPSASRVYWPDLDVDLTLDAIRFPMAFSHAALNSDC</sequence>
<dbReference type="Gene3D" id="3.30.2020.40">
    <property type="entry name" value="Uncharacterised protein PF10387, DUF2442"/>
    <property type="match status" value="1"/>
</dbReference>
<reference evidence="1 2" key="1">
    <citation type="submission" date="2020-04" db="EMBL/GenBank/DDBJ databases">
        <title>Massilia sp. RP-1-19 isolated from soil.</title>
        <authorList>
            <person name="Dahal R.H."/>
        </authorList>
    </citation>
    <scope>NUCLEOTIDE SEQUENCE [LARGE SCALE GENOMIC DNA]</scope>
    <source>
        <strain evidence="1 2">RP-1-19</strain>
    </source>
</reference>
<dbReference type="AlphaFoldDB" id="A0A848HQS7"/>
<evidence type="ECO:0000313" key="1">
    <source>
        <dbReference type="EMBL" id="NML61633.1"/>
    </source>
</evidence>
<dbReference type="Proteomes" id="UP000583752">
    <property type="component" value="Unassembled WGS sequence"/>
</dbReference>
<dbReference type="InterPro" id="IPR018841">
    <property type="entry name" value="DUF2442"/>
</dbReference>
<dbReference type="Pfam" id="PF10387">
    <property type="entry name" value="DUF2442"/>
    <property type="match status" value="1"/>
</dbReference>
<comment type="caution">
    <text evidence="1">The sequence shown here is derived from an EMBL/GenBank/DDBJ whole genome shotgun (WGS) entry which is preliminary data.</text>
</comment>
<evidence type="ECO:0000313" key="2">
    <source>
        <dbReference type="Proteomes" id="UP000583752"/>
    </source>
</evidence>
<name>A0A848HQS7_9BURK</name>
<dbReference type="EMBL" id="JABBGG010000005">
    <property type="protein sequence ID" value="NML61633.1"/>
    <property type="molecule type" value="Genomic_DNA"/>
</dbReference>
<gene>
    <name evidence="1" type="ORF">HHL21_11185</name>
</gene>
<keyword evidence="2" id="KW-1185">Reference proteome</keyword>
<protein>
    <submittedName>
        <fullName evidence="1">DUF2442 domain-containing protein</fullName>
    </submittedName>
</protein>
<accession>A0A848HQS7</accession>
<dbReference type="RefSeq" id="WP_169465724.1">
    <property type="nucleotide sequence ID" value="NZ_JABBGG010000005.1"/>
</dbReference>
<proteinExistence type="predicted"/>